<protein>
    <submittedName>
        <fullName evidence="1">Uncharacterized protein</fullName>
    </submittedName>
</protein>
<accession>A0AAX3WF31</accession>
<reference evidence="1" key="1">
    <citation type="journal article" date="2022" name="Biotechnol. Bioprocess Eng.">
        <title>Pan-genome Analysis Reveals Comparative Genomic Features of Central Metabolic Pathways in Methylorubrum extorquens.</title>
        <authorList>
            <person name="Lee G.M."/>
            <person name="Scott-Nevros Z.K."/>
            <person name="Lee S.-M."/>
            <person name="Kim D."/>
        </authorList>
    </citation>
    <scope>NUCLEOTIDE SEQUENCE</scope>
    <source>
        <strain evidence="1">ATCC 55366</strain>
    </source>
</reference>
<name>A0AAX3WF31_METEX</name>
<dbReference type="Proteomes" id="UP001223720">
    <property type="component" value="Chromosome"/>
</dbReference>
<evidence type="ECO:0000313" key="2">
    <source>
        <dbReference type="Proteomes" id="UP001223720"/>
    </source>
</evidence>
<gene>
    <name evidence="1" type="ORF">KEC54_19410</name>
</gene>
<evidence type="ECO:0000313" key="1">
    <source>
        <dbReference type="EMBL" id="WHQ68534.1"/>
    </source>
</evidence>
<organism evidence="1 2">
    <name type="scientific">Methylorubrum extorquens</name>
    <name type="common">Methylobacterium dichloromethanicum</name>
    <name type="synonym">Methylobacterium extorquens</name>
    <dbReference type="NCBI Taxonomy" id="408"/>
    <lineage>
        <taxon>Bacteria</taxon>
        <taxon>Pseudomonadati</taxon>
        <taxon>Pseudomonadota</taxon>
        <taxon>Alphaproteobacteria</taxon>
        <taxon>Hyphomicrobiales</taxon>
        <taxon>Methylobacteriaceae</taxon>
        <taxon>Methylorubrum</taxon>
    </lineage>
</organism>
<sequence length="76" mass="8042">MPRRPAVADADLCRHALTPTEEAHVFVRDAVRATRASWSTPASADQAMLTVSAILAVDALFPELLTEPSSGGGPRD</sequence>
<dbReference type="AlphaFoldDB" id="A0AAX3WF31"/>
<proteinExistence type="predicted"/>
<dbReference type="EMBL" id="CP073633">
    <property type="protein sequence ID" value="WHQ68534.1"/>
    <property type="molecule type" value="Genomic_DNA"/>
</dbReference>